<dbReference type="Gene3D" id="3.80.10.10">
    <property type="entry name" value="Ribonuclease Inhibitor"/>
    <property type="match status" value="1"/>
</dbReference>
<dbReference type="eggNOG" id="ENOG502SVTR">
    <property type="taxonomic scope" value="Eukaryota"/>
</dbReference>
<organism evidence="2 3">
    <name type="scientific">Arabis alpina</name>
    <name type="common">Alpine rock-cress</name>
    <dbReference type="NCBI Taxonomy" id="50452"/>
    <lineage>
        <taxon>Eukaryota</taxon>
        <taxon>Viridiplantae</taxon>
        <taxon>Streptophyta</taxon>
        <taxon>Embryophyta</taxon>
        <taxon>Tracheophyta</taxon>
        <taxon>Spermatophyta</taxon>
        <taxon>Magnoliopsida</taxon>
        <taxon>eudicotyledons</taxon>
        <taxon>Gunneridae</taxon>
        <taxon>Pentapetalae</taxon>
        <taxon>rosids</taxon>
        <taxon>malvids</taxon>
        <taxon>Brassicales</taxon>
        <taxon>Brassicaceae</taxon>
        <taxon>Arabideae</taxon>
        <taxon>Arabis</taxon>
    </lineage>
</organism>
<keyword evidence="3" id="KW-1185">Reference proteome</keyword>
<dbReference type="Pfam" id="PF08387">
    <property type="entry name" value="FBD"/>
    <property type="match status" value="1"/>
</dbReference>
<feature type="domain" description="FBD" evidence="1">
    <location>
        <begin position="189"/>
        <end position="262"/>
    </location>
</feature>
<evidence type="ECO:0000259" key="1">
    <source>
        <dbReference type="SMART" id="SM00579"/>
    </source>
</evidence>
<gene>
    <name evidence="2" type="ordered locus">AALP_Aa1g333400</name>
</gene>
<dbReference type="AlphaFoldDB" id="A0A087HSB1"/>
<proteinExistence type="predicted"/>
<dbReference type="PANTHER" id="PTHR31900">
    <property type="entry name" value="F-BOX/RNI SUPERFAMILY PROTEIN-RELATED"/>
    <property type="match status" value="1"/>
</dbReference>
<evidence type="ECO:0000313" key="3">
    <source>
        <dbReference type="Proteomes" id="UP000029120"/>
    </source>
</evidence>
<protein>
    <recommendedName>
        <fullName evidence="1">FBD domain-containing protein</fullName>
    </recommendedName>
</protein>
<dbReference type="EMBL" id="CM002869">
    <property type="protein sequence ID" value="KFK45013.1"/>
    <property type="molecule type" value="Genomic_DNA"/>
</dbReference>
<reference evidence="3" key="1">
    <citation type="journal article" date="2015" name="Nat. Plants">
        <title>Genome expansion of Arabis alpina linked with retrotransposition and reduced symmetric DNA methylation.</title>
        <authorList>
            <person name="Willing E.M."/>
            <person name="Rawat V."/>
            <person name="Mandakova T."/>
            <person name="Maumus F."/>
            <person name="James G.V."/>
            <person name="Nordstroem K.J."/>
            <person name="Becker C."/>
            <person name="Warthmann N."/>
            <person name="Chica C."/>
            <person name="Szarzynska B."/>
            <person name="Zytnicki M."/>
            <person name="Albani M.C."/>
            <person name="Kiefer C."/>
            <person name="Bergonzi S."/>
            <person name="Castaings L."/>
            <person name="Mateos J.L."/>
            <person name="Berns M.C."/>
            <person name="Bujdoso N."/>
            <person name="Piofczyk T."/>
            <person name="de Lorenzo L."/>
            <person name="Barrero-Sicilia C."/>
            <person name="Mateos I."/>
            <person name="Piednoel M."/>
            <person name="Hagmann J."/>
            <person name="Chen-Min-Tao R."/>
            <person name="Iglesias-Fernandez R."/>
            <person name="Schuster S.C."/>
            <person name="Alonso-Blanco C."/>
            <person name="Roudier F."/>
            <person name="Carbonero P."/>
            <person name="Paz-Ares J."/>
            <person name="Davis S.J."/>
            <person name="Pecinka A."/>
            <person name="Quesneville H."/>
            <person name="Colot V."/>
            <person name="Lysak M.A."/>
            <person name="Weigel D."/>
            <person name="Coupland G."/>
            <person name="Schneeberger K."/>
        </authorList>
    </citation>
    <scope>NUCLEOTIDE SEQUENCE [LARGE SCALE GENOMIC DNA]</scope>
    <source>
        <strain evidence="3">cv. Pajares</strain>
    </source>
</reference>
<dbReference type="Proteomes" id="UP000029120">
    <property type="component" value="Chromosome 1"/>
</dbReference>
<dbReference type="Gramene" id="KFK45013">
    <property type="protein sequence ID" value="KFK45013"/>
    <property type="gene ID" value="AALP_AA1G333400"/>
</dbReference>
<dbReference type="InterPro" id="IPR032675">
    <property type="entry name" value="LRR_dom_sf"/>
</dbReference>
<dbReference type="OMA" id="FASGYEN"/>
<dbReference type="OrthoDB" id="594804at2759"/>
<dbReference type="InterPro" id="IPR050232">
    <property type="entry name" value="FBL13/AtMIF1-like"/>
</dbReference>
<name>A0A087HSB1_ARAAL</name>
<dbReference type="SUPFAM" id="SSF52047">
    <property type="entry name" value="RNI-like"/>
    <property type="match status" value="1"/>
</dbReference>
<dbReference type="InterPro" id="IPR006566">
    <property type="entry name" value="FBD"/>
</dbReference>
<evidence type="ECO:0000313" key="2">
    <source>
        <dbReference type="EMBL" id="KFK45013.1"/>
    </source>
</evidence>
<accession>A0A087HSB1</accession>
<sequence>MDEDGEKRYGVVDWISNLPDSLKFEILLNLPTKEVSLLSLTYFASGYENLVEDLVVVIDAPRLEYLSLRAHRIASFELNNLASLVKADIDMVYDHPKTHVIQNVLRGISSVKDLIISSSTLEVIYNYSRCETLPLFRNLSSLRVEFDNYKWEMLLIFLESCPNLKSLVMGSTSTWGPKKEGSSIIYGPQCLLTSLEYVEIERPLKGEAMEMKLVGYLLENSTILKKLNLRLDKSIKKEEYVVLKEELLTIPRLSTSCQVVVSDDPH</sequence>
<dbReference type="PANTHER" id="PTHR31900:SF33">
    <property type="entry name" value="PROTEIN WITH RNI-LIKE_FBD-LIKE DOMAIN"/>
    <property type="match status" value="1"/>
</dbReference>
<dbReference type="SMART" id="SM00579">
    <property type="entry name" value="FBD"/>
    <property type="match status" value="1"/>
</dbReference>